<dbReference type="InterPro" id="IPR002018">
    <property type="entry name" value="CarbesteraseB"/>
</dbReference>
<evidence type="ECO:0000313" key="6">
    <source>
        <dbReference type="Proteomes" id="UP001187682"/>
    </source>
</evidence>
<reference evidence="5" key="1">
    <citation type="submission" date="2018-03" db="EMBL/GenBank/DDBJ databases">
        <authorList>
            <person name="Guldener U."/>
        </authorList>
    </citation>
    <scope>NUCLEOTIDE SEQUENCE</scope>
</reference>
<dbReference type="GO" id="GO:0016787">
    <property type="term" value="F:hydrolase activity"/>
    <property type="evidence" value="ECO:0007669"/>
    <property type="project" value="UniProtKB-KW"/>
</dbReference>
<dbReference type="InterPro" id="IPR019826">
    <property type="entry name" value="Carboxylesterase_B_AS"/>
</dbReference>
<dbReference type="InterPro" id="IPR019819">
    <property type="entry name" value="Carboxylesterase_B_CS"/>
</dbReference>
<dbReference type="SUPFAM" id="SSF53474">
    <property type="entry name" value="alpha/beta-Hydrolases"/>
    <property type="match status" value="1"/>
</dbReference>
<dbReference type="AlphaFoldDB" id="A0AAE8N5D6"/>
<dbReference type="Pfam" id="PF00135">
    <property type="entry name" value="COesterase"/>
    <property type="match status" value="1"/>
</dbReference>
<protein>
    <recommendedName>
        <fullName evidence="3">Carboxylic ester hydrolase</fullName>
        <ecNumber evidence="3">3.1.1.-</ecNumber>
    </recommendedName>
</protein>
<dbReference type="PANTHER" id="PTHR11559">
    <property type="entry name" value="CARBOXYLESTERASE"/>
    <property type="match status" value="1"/>
</dbReference>
<gene>
    <name evidence="5" type="ORF">DNG_07828</name>
</gene>
<evidence type="ECO:0000313" key="5">
    <source>
        <dbReference type="EMBL" id="SPO05142.1"/>
    </source>
</evidence>
<dbReference type="EC" id="3.1.1.-" evidence="3"/>
<dbReference type="InterPro" id="IPR029058">
    <property type="entry name" value="AB_hydrolase_fold"/>
</dbReference>
<dbReference type="EMBL" id="ONZQ02000012">
    <property type="protein sequence ID" value="SPO05142.1"/>
    <property type="molecule type" value="Genomic_DNA"/>
</dbReference>
<proteinExistence type="inferred from homology"/>
<evidence type="ECO:0000256" key="3">
    <source>
        <dbReference type="RuleBase" id="RU361235"/>
    </source>
</evidence>
<accession>A0AAE8N5D6</accession>
<keyword evidence="2 3" id="KW-0378">Hydrolase</keyword>
<evidence type="ECO:0000259" key="4">
    <source>
        <dbReference type="Pfam" id="PF00135"/>
    </source>
</evidence>
<dbReference type="InterPro" id="IPR050309">
    <property type="entry name" value="Type-B_Carboxylest/Lipase"/>
</dbReference>
<comment type="similarity">
    <text evidence="1 3">Belongs to the type-B carboxylesterase/lipase family.</text>
</comment>
<organism evidence="5 6">
    <name type="scientific">Cephalotrichum gorgonifer</name>
    <dbReference type="NCBI Taxonomy" id="2041049"/>
    <lineage>
        <taxon>Eukaryota</taxon>
        <taxon>Fungi</taxon>
        <taxon>Dikarya</taxon>
        <taxon>Ascomycota</taxon>
        <taxon>Pezizomycotina</taxon>
        <taxon>Sordariomycetes</taxon>
        <taxon>Hypocreomycetidae</taxon>
        <taxon>Microascales</taxon>
        <taxon>Microascaceae</taxon>
        <taxon>Cephalotrichum</taxon>
    </lineage>
</organism>
<dbReference type="Gene3D" id="3.40.50.1820">
    <property type="entry name" value="alpha/beta hydrolase"/>
    <property type="match status" value="1"/>
</dbReference>
<evidence type="ECO:0000256" key="1">
    <source>
        <dbReference type="ARBA" id="ARBA00005964"/>
    </source>
</evidence>
<feature type="domain" description="Carboxylesterase type B" evidence="4">
    <location>
        <begin position="70"/>
        <end position="572"/>
    </location>
</feature>
<sequence>MAPARTWLAVLSAAAALFIAPASTGPTAMVPRSEDLALSFIDELVANLTEAAETENNQKRSLTCSQDSSRTVNLLYGKYQGYYDEETDLNIWKGIRYAVPPTGDRRWQPPSMPALNLAAPVTQATEFGSACPQNFPSVPGVPFIPGNEDCLFLNVFAPPNAKNLPVVVWIHGGGYGLGDGTQDMSAIINENGKEFIAVTIQYRLNVFGFLSSSEVKTKGAVNAGILDQALALAWVKLFICQFGGDPTRVTISGESAGGSSVMYHGLAVGGSLGTLLFNNAIAASPYLPFQYAYDADYVTSQYDALAEGVGCAAEADVFGCLQAADSVALQQASHDITQSQLYGLWAFYPVTDNAYIKSRAADQLSKKKVNGKNMLVGNVANEGPLFVPPTITNEADLTAWLAGYFPNLSAAQIQSILDANPNDAPTNPSGPRFETDGLDGATAVEVSGDANGQQQRANNILAEQTFVCPSYWMADAWTGSGRKAWHFQYSVPFSSHGADVAAYFGPTPQNLGDDMAVAFKRIWGNFITGNNPSIANEIANGAAASDPTAENGASAWPVWAPASPQQVNLNQTGGVAFQAATQWGTTVTQFANPGLQNAITVVPADEWEGGRGARCAFWKGLTPSIPA</sequence>
<comment type="caution">
    <text evidence="5">The sequence shown here is derived from an EMBL/GenBank/DDBJ whole genome shotgun (WGS) entry which is preliminary data.</text>
</comment>
<feature type="chain" id="PRO_5041778563" description="Carboxylic ester hydrolase" evidence="3">
    <location>
        <begin position="25"/>
        <end position="627"/>
    </location>
</feature>
<name>A0AAE8N5D6_9PEZI</name>
<dbReference type="PROSITE" id="PS00122">
    <property type="entry name" value="CARBOXYLESTERASE_B_1"/>
    <property type="match status" value="1"/>
</dbReference>
<dbReference type="Proteomes" id="UP001187682">
    <property type="component" value="Unassembled WGS sequence"/>
</dbReference>
<dbReference type="PROSITE" id="PS00941">
    <property type="entry name" value="CARBOXYLESTERASE_B_2"/>
    <property type="match status" value="1"/>
</dbReference>
<keyword evidence="6" id="KW-1185">Reference proteome</keyword>
<evidence type="ECO:0000256" key="2">
    <source>
        <dbReference type="ARBA" id="ARBA00022801"/>
    </source>
</evidence>
<feature type="signal peptide" evidence="3">
    <location>
        <begin position="1"/>
        <end position="24"/>
    </location>
</feature>
<keyword evidence="3" id="KW-0732">Signal</keyword>